<dbReference type="AlphaFoldDB" id="A0A098E804"/>
<gene>
    <name evidence="1" type="ORF">MSIBF_A1980011</name>
</gene>
<dbReference type="GO" id="GO:0016301">
    <property type="term" value="F:kinase activity"/>
    <property type="evidence" value="ECO:0007669"/>
    <property type="project" value="InterPro"/>
</dbReference>
<dbReference type="InterPro" id="IPR007171">
    <property type="entry name" value="DUF371"/>
</dbReference>
<protein>
    <recommendedName>
        <fullName evidence="2">GTP-dependent dephospho-CoA kinase</fullName>
    </recommendedName>
</protein>
<dbReference type="GO" id="GO:0015937">
    <property type="term" value="P:coenzyme A biosynthetic process"/>
    <property type="evidence" value="ECO:0007669"/>
    <property type="project" value="InterPro"/>
</dbReference>
<dbReference type="PANTHER" id="PTHR40696:SF1">
    <property type="entry name" value="DUF371 DOMAIN-CONTAINING PROTEIN"/>
    <property type="match status" value="1"/>
</dbReference>
<dbReference type="HAMAP" id="MF_00590">
    <property type="entry name" value="Dephospho_CoA_kinase_GTP_dep"/>
    <property type="match status" value="1"/>
</dbReference>
<evidence type="ECO:0008006" key="2">
    <source>
        <dbReference type="Google" id="ProtNLM"/>
    </source>
</evidence>
<accession>A0A098E804</accession>
<proteinExistence type="inferred from homology"/>
<dbReference type="InterPro" id="IPR023131">
    <property type="entry name" value="Mth639-like_dom_sf"/>
</dbReference>
<evidence type="ECO:0000313" key="1">
    <source>
        <dbReference type="EMBL" id="CEG12143.1"/>
    </source>
</evidence>
<dbReference type="Gene3D" id="2.60.120.630">
    <property type="entry name" value="mth639 domain like"/>
    <property type="match status" value="1"/>
</dbReference>
<dbReference type="Pfam" id="PF04019">
    <property type="entry name" value="DUF359"/>
    <property type="match status" value="1"/>
</dbReference>
<name>A0A098E804_9ZZZZ</name>
<dbReference type="EMBL" id="CCXY01000110">
    <property type="protein sequence ID" value="CEG12143.1"/>
    <property type="molecule type" value="Genomic_DNA"/>
</dbReference>
<sequence>MRFFRRCIKFCETNTMLRVQGKFAAQTNSQKTEGGLQLLPFFNLNFVFFEMNVFILSDNIREKFKTPYGKLFKNIEELRKFRTKFKAKFKNKFIICVGDVVSNSMLGDGWDVNLCVYDNKTLRKDYNKYKEYNDEKNIENFKGEEFSVWNPAGMLTEDAFEIVKDALNFKHSKIFVDGEEDLFVIPCVKFCSPDTFLFYGQPNEGIVMVEINNDIKTDIENLFGEFYAGICEEVCAYGHENVLSKHKMTFEVTKDAHLTKKGDCIIGVNADKGLADFSEKFKGLLKSANSGVRIFVICNQFRDEINANGNENLILTNEEDIVVRKSKFIDDRTIAIMADKAAVDLNKEMVKALAREKEKAKITLKFVAWNE</sequence>
<dbReference type="InterPro" id="IPR007164">
    <property type="entry name" value="GTP-dep_dephospho-CoA_kin"/>
</dbReference>
<dbReference type="Pfam" id="PF04027">
    <property type="entry name" value="DUF371"/>
    <property type="match status" value="1"/>
</dbReference>
<reference evidence="1" key="1">
    <citation type="submission" date="2014-09" db="EMBL/GenBank/DDBJ databases">
        <authorList>
            <person name="Probst J Alexander"/>
        </authorList>
    </citation>
    <scope>NUCLEOTIDE SEQUENCE</scope>
</reference>
<organism evidence="1">
    <name type="scientific">groundwater metagenome</name>
    <dbReference type="NCBI Taxonomy" id="717931"/>
    <lineage>
        <taxon>unclassified sequences</taxon>
        <taxon>metagenomes</taxon>
        <taxon>ecological metagenomes</taxon>
    </lineage>
</organism>
<dbReference type="PANTHER" id="PTHR40696">
    <property type="entry name" value="DUF371 FAMILY PROTEIN"/>
    <property type="match status" value="1"/>
</dbReference>